<feature type="region of interest" description="Disordered" evidence="1">
    <location>
        <begin position="92"/>
        <end position="148"/>
    </location>
</feature>
<comment type="caution">
    <text evidence="3">The sequence shown here is derived from an EMBL/GenBank/DDBJ whole genome shotgun (WGS) entry which is preliminary data.</text>
</comment>
<dbReference type="Proteomes" id="UP000479710">
    <property type="component" value="Unassembled WGS sequence"/>
</dbReference>
<feature type="compositionally biased region" description="Pro residues" evidence="1">
    <location>
        <begin position="139"/>
        <end position="148"/>
    </location>
</feature>
<sequence>MISIHKLIFSLLQIKLFVHTTRSFHLITQCDVLQIARFDRPSSFVRRRSEDRSAMTTRSWRRNASPAPALVLLLLAMTTAALLSPAVAVRPAPAQDDPATFDLPLRSPAAGLGDEGALYPSKPRGRVPPSGPSHGSSDHPPPPPYNVQ</sequence>
<feature type="chain" id="PRO_5026025535" evidence="2">
    <location>
        <begin position="24"/>
        <end position="148"/>
    </location>
</feature>
<accession>A0A6G1EI28</accession>
<protein>
    <submittedName>
        <fullName evidence="3">Uncharacterized protein</fullName>
    </submittedName>
</protein>
<name>A0A6G1EI28_9ORYZ</name>
<organism evidence="3 4">
    <name type="scientific">Oryza meyeriana var. granulata</name>
    <dbReference type="NCBI Taxonomy" id="110450"/>
    <lineage>
        <taxon>Eukaryota</taxon>
        <taxon>Viridiplantae</taxon>
        <taxon>Streptophyta</taxon>
        <taxon>Embryophyta</taxon>
        <taxon>Tracheophyta</taxon>
        <taxon>Spermatophyta</taxon>
        <taxon>Magnoliopsida</taxon>
        <taxon>Liliopsida</taxon>
        <taxon>Poales</taxon>
        <taxon>Poaceae</taxon>
        <taxon>BOP clade</taxon>
        <taxon>Oryzoideae</taxon>
        <taxon>Oryzeae</taxon>
        <taxon>Oryzinae</taxon>
        <taxon>Oryza</taxon>
        <taxon>Oryza meyeriana</taxon>
    </lineage>
</organism>
<dbReference type="EMBL" id="SPHZ02000003">
    <property type="protein sequence ID" value="KAF0924074.1"/>
    <property type="molecule type" value="Genomic_DNA"/>
</dbReference>
<gene>
    <name evidence="3" type="ORF">E2562_008401</name>
</gene>
<evidence type="ECO:0000256" key="2">
    <source>
        <dbReference type="SAM" id="SignalP"/>
    </source>
</evidence>
<feature type="signal peptide" evidence="2">
    <location>
        <begin position="1"/>
        <end position="23"/>
    </location>
</feature>
<proteinExistence type="predicted"/>
<keyword evidence="4" id="KW-1185">Reference proteome</keyword>
<evidence type="ECO:0000256" key="1">
    <source>
        <dbReference type="SAM" id="MobiDB-lite"/>
    </source>
</evidence>
<reference evidence="3 4" key="1">
    <citation type="submission" date="2019-11" db="EMBL/GenBank/DDBJ databases">
        <title>Whole genome sequence of Oryza granulata.</title>
        <authorList>
            <person name="Li W."/>
        </authorList>
    </citation>
    <scope>NUCLEOTIDE SEQUENCE [LARGE SCALE GENOMIC DNA]</scope>
    <source>
        <strain evidence="4">cv. Menghai</strain>
        <tissue evidence="3">Leaf</tissue>
    </source>
</reference>
<evidence type="ECO:0000313" key="4">
    <source>
        <dbReference type="Proteomes" id="UP000479710"/>
    </source>
</evidence>
<dbReference type="AlphaFoldDB" id="A0A6G1EI28"/>
<evidence type="ECO:0000313" key="3">
    <source>
        <dbReference type="EMBL" id="KAF0924074.1"/>
    </source>
</evidence>
<keyword evidence="2" id="KW-0732">Signal</keyword>